<dbReference type="HAMAP" id="MF_00801">
    <property type="entry name" value="Endonuclease_5"/>
    <property type="match status" value="1"/>
</dbReference>
<feature type="binding site" evidence="7">
    <location>
        <position position="106"/>
    </location>
    <ligand>
        <name>Mg(2+)</name>
        <dbReference type="ChEBI" id="CHEBI:18420"/>
    </ligand>
</feature>
<evidence type="ECO:0000313" key="8">
    <source>
        <dbReference type="EMBL" id="ALI35056.1"/>
    </source>
</evidence>
<sequence>MNNNNRTPYAKVIKLQKELAKKVITRDDFDSNVEFICGVDVSYRKKIAYCSAVIINKENFDIIETVSSKTGIKNPYIPGLFILRESAPILQTLRLITRPFQLLLVDGHGVLHPRRCGLACYVGIDTNIPTIGVAKSLLCGGVQSDNFVTHKGEILGYALKSNENSKKVAYVSVGHKIGLLTSIELVKSITKINQYIPEPLRVADKLSKELDDK</sequence>
<keyword evidence="7" id="KW-0460">Magnesium</keyword>
<dbReference type="RefSeq" id="WP_196817603.1">
    <property type="nucleotide sequence ID" value="NZ_CP012850.1"/>
</dbReference>
<dbReference type="GO" id="GO:0000287">
    <property type="term" value="F:magnesium ion binding"/>
    <property type="evidence" value="ECO:0007669"/>
    <property type="project" value="UniProtKB-UniRule"/>
</dbReference>
<dbReference type="GeneID" id="60420981"/>
<dbReference type="OrthoDB" id="7885at2157"/>
<evidence type="ECO:0000256" key="2">
    <source>
        <dbReference type="ARBA" id="ARBA00004496"/>
    </source>
</evidence>
<keyword evidence="7" id="KW-0227">DNA damage</keyword>
<dbReference type="CDD" id="cd06559">
    <property type="entry name" value="Endonuclease_V"/>
    <property type="match status" value="1"/>
</dbReference>
<dbReference type="GO" id="GO:0003727">
    <property type="term" value="F:single-stranded RNA binding"/>
    <property type="evidence" value="ECO:0007669"/>
    <property type="project" value="TreeGrafter"/>
</dbReference>
<keyword evidence="6 7" id="KW-0378">Hydrolase</keyword>
<organism evidence="8 9">
    <name type="scientific">Candidatus Nitrosocosmicus oleophilus</name>
    <dbReference type="NCBI Taxonomy" id="1353260"/>
    <lineage>
        <taxon>Archaea</taxon>
        <taxon>Nitrososphaerota</taxon>
        <taxon>Nitrososphaeria</taxon>
        <taxon>Nitrososphaerales</taxon>
        <taxon>Nitrososphaeraceae</taxon>
        <taxon>Candidatus Nitrosocosmicus</taxon>
    </lineage>
</organism>
<evidence type="ECO:0000256" key="1">
    <source>
        <dbReference type="ARBA" id="ARBA00001835"/>
    </source>
</evidence>
<dbReference type="EMBL" id="CP012850">
    <property type="protein sequence ID" value="ALI35056.1"/>
    <property type="molecule type" value="Genomic_DNA"/>
</dbReference>
<dbReference type="Proteomes" id="UP000058925">
    <property type="component" value="Chromosome"/>
</dbReference>
<evidence type="ECO:0000256" key="7">
    <source>
        <dbReference type="HAMAP-Rule" id="MF_00801"/>
    </source>
</evidence>
<dbReference type="PANTHER" id="PTHR28511:SF1">
    <property type="entry name" value="ENDONUCLEASE V"/>
    <property type="match status" value="1"/>
</dbReference>
<keyword evidence="7" id="KW-0479">Metal-binding</keyword>
<dbReference type="PANTHER" id="PTHR28511">
    <property type="entry name" value="ENDONUCLEASE V"/>
    <property type="match status" value="1"/>
</dbReference>
<keyword evidence="4 7" id="KW-0540">Nuclease</keyword>
<feature type="site" description="Interaction with target DNA" evidence="7">
    <location>
        <position position="76"/>
    </location>
</feature>
<dbReference type="GO" id="GO:0006281">
    <property type="term" value="P:DNA repair"/>
    <property type="evidence" value="ECO:0007669"/>
    <property type="project" value="UniProtKB-UniRule"/>
</dbReference>
<reference evidence="9" key="1">
    <citation type="submission" date="2015-10" db="EMBL/GenBank/DDBJ databases">
        <title>Niche specialization of a soil ammonia-oxidizing archaeon, Candidatus Nitrosocosmicus oleophilus.</title>
        <authorList>
            <person name="Jung M.-Y."/>
            <person name="Rhee S.-K."/>
        </authorList>
    </citation>
    <scope>NUCLEOTIDE SEQUENCE [LARGE SCALE GENOMIC DNA]</scope>
    <source>
        <strain evidence="9">MY3</strain>
    </source>
</reference>
<accession>A0A654LXB1</accession>
<dbReference type="GO" id="GO:0005737">
    <property type="term" value="C:cytoplasm"/>
    <property type="evidence" value="ECO:0007669"/>
    <property type="project" value="UniProtKB-SubCell"/>
</dbReference>
<dbReference type="KEGG" id="taa:NMY3_00847"/>
<dbReference type="GO" id="GO:0016891">
    <property type="term" value="F:RNA endonuclease activity producing 5'-phosphomonoesters, hydrolytic mechanism"/>
    <property type="evidence" value="ECO:0007669"/>
    <property type="project" value="TreeGrafter"/>
</dbReference>
<dbReference type="Pfam" id="PF04493">
    <property type="entry name" value="Endonuclease_5"/>
    <property type="match status" value="1"/>
</dbReference>
<dbReference type="AlphaFoldDB" id="A0A654LXB1"/>
<feature type="binding site" evidence="7">
    <location>
        <position position="40"/>
    </location>
    <ligand>
        <name>Mg(2+)</name>
        <dbReference type="ChEBI" id="CHEBI:18420"/>
    </ligand>
</feature>
<evidence type="ECO:0000313" key="9">
    <source>
        <dbReference type="Proteomes" id="UP000058925"/>
    </source>
</evidence>
<dbReference type="Gene3D" id="3.30.2170.10">
    <property type="entry name" value="archaeoglobus fulgidus dsm 4304 superfamily"/>
    <property type="match status" value="1"/>
</dbReference>
<evidence type="ECO:0000256" key="5">
    <source>
        <dbReference type="ARBA" id="ARBA00022759"/>
    </source>
</evidence>
<keyword evidence="5 7" id="KW-0255">Endonuclease</keyword>
<gene>
    <name evidence="7 8" type="primary">nfi</name>
    <name evidence="8" type="ORF">NMY3_00847</name>
</gene>
<dbReference type="GO" id="GO:0043737">
    <property type="term" value="F:deoxyribonuclease V activity"/>
    <property type="evidence" value="ECO:0007669"/>
    <property type="project" value="UniProtKB-UniRule"/>
</dbReference>
<dbReference type="EC" id="3.1.21.7" evidence="7"/>
<comment type="function">
    <text evidence="7">DNA repair enzyme involved in the repair of deaminated bases. Selectively cleaves double-stranded DNA at the second phosphodiester bond 3' to a deoxyinosine leaving behind the intact lesion on the nicked DNA.</text>
</comment>
<proteinExistence type="inferred from homology"/>
<evidence type="ECO:0000256" key="6">
    <source>
        <dbReference type="ARBA" id="ARBA00022801"/>
    </source>
</evidence>
<name>A0A654LXB1_9ARCH</name>
<keyword evidence="9" id="KW-1185">Reference proteome</keyword>
<comment type="catalytic activity">
    <reaction evidence="1 7">
        <text>Endonucleolytic cleavage at apurinic or apyrimidinic sites to products with a 5'-phosphate.</text>
        <dbReference type="EC" id="3.1.21.7"/>
    </reaction>
</comment>
<dbReference type="InterPro" id="IPR007581">
    <property type="entry name" value="Endonuclease-V"/>
</dbReference>
<comment type="cofactor">
    <cofactor evidence="7">
        <name>Mg(2+)</name>
        <dbReference type="ChEBI" id="CHEBI:18420"/>
    </cofactor>
</comment>
<comment type="similarity">
    <text evidence="7">Belongs to the endonuclease V family.</text>
</comment>
<keyword evidence="7" id="KW-0234">DNA repair</keyword>
<comment type="subcellular location">
    <subcellularLocation>
        <location evidence="2 7">Cytoplasm</location>
    </subcellularLocation>
</comment>
<keyword evidence="3 7" id="KW-0963">Cytoplasm</keyword>
<protein>
    <recommendedName>
        <fullName evidence="7">Endonuclease V</fullName>
        <ecNumber evidence="7">3.1.21.7</ecNumber>
    </recommendedName>
    <alternativeName>
        <fullName evidence="7">Deoxyinosine 3'endonuclease</fullName>
    </alternativeName>
    <alternativeName>
        <fullName evidence="7">Deoxyribonuclease V</fullName>
        <shortName evidence="7">DNase V</shortName>
    </alternativeName>
</protein>
<evidence type="ECO:0000256" key="3">
    <source>
        <dbReference type="ARBA" id="ARBA00022490"/>
    </source>
</evidence>
<evidence type="ECO:0000256" key="4">
    <source>
        <dbReference type="ARBA" id="ARBA00022722"/>
    </source>
</evidence>